<evidence type="ECO:0000256" key="3">
    <source>
        <dbReference type="ARBA" id="ARBA00023134"/>
    </source>
</evidence>
<evidence type="ECO:0000256" key="4">
    <source>
        <dbReference type="ARBA" id="ARBA00023210"/>
    </source>
</evidence>
<keyword evidence="2 5" id="KW-0547">Nucleotide-binding</keyword>
<dbReference type="PRINTS" id="PR00423">
    <property type="entry name" value="CELLDVISFTSZ"/>
</dbReference>
<evidence type="ECO:0000259" key="8">
    <source>
        <dbReference type="SMART" id="SM00865"/>
    </source>
</evidence>
<dbReference type="RefSeq" id="WP_075442541.1">
    <property type="nucleotide sequence ID" value="NZ_FOQK01000005.1"/>
</dbReference>
<dbReference type="InterPro" id="IPR024757">
    <property type="entry name" value="FtsZ_C"/>
</dbReference>
<dbReference type="GO" id="GO:0043093">
    <property type="term" value="P:FtsZ-dependent cytokinesis"/>
    <property type="evidence" value="ECO:0007669"/>
    <property type="project" value="UniProtKB-UniRule"/>
</dbReference>
<dbReference type="HAMAP" id="MF_00909">
    <property type="entry name" value="FtsZ"/>
    <property type="match status" value="1"/>
</dbReference>
<comment type="function">
    <text evidence="5">Essential cell division protein that forms a contractile ring structure (Z ring) at the future cell division site. The regulation of the ring assembly controls the timing and the location of cell division. One of the functions of the FtsZ ring is to recruit other cell division proteins to the septum to produce a new cell wall between the dividing cells. Binds GTP and shows GTPase activity.</text>
</comment>
<dbReference type="SMART" id="SM00864">
    <property type="entry name" value="Tubulin"/>
    <property type="match status" value="1"/>
</dbReference>
<keyword evidence="4 5" id="KW-0717">Septation</keyword>
<comment type="subunit">
    <text evidence="5">Homodimer. Polymerizes to form a dynamic ring structure in a strictly GTP-dependent manner. Interacts directly with several other division proteins.</text>
</comment>
<comment type="subcellular location">
    <subcellularLocation>
        <location evidence="5">Cytoplasm</location>
    </subcellularLocation>
    <text evidence="5">Assembles at midcell at the inner surface of the cytoplasmic membrane.</text>
</comment>
<dbReference type="InterPro" id="IPR045061">
    <property type="entry name" value="FtsZ/CetZ"/>
</dbReference>
<feature type="binding site" evidence="5">
    <location>
        <position position="189"/>
    </location>
    <ligand>
        <name>GTP</name>
        <dbReference type="ChEBI" id="CHEBI:37565"/>
    </ligand>
</feature>
<sequence>MDNKADIKSPEIRMKIIGIGGAGISALERLIEDNITNQELIAINTDARSLRYAQKCGARTIQIGRNVTNDYGTGGDPKLGEKAARDDIEILRDAFRETDIVFLTAGLGGGAGTGAMSVIAEIIKEMGILCIGIVTMPFTFEGGKRHRTAKEGLAKIKDKMDALIVIENDRLLTPKIMKMSLNAAFHEADSVLRQGIKLIVDLILDFGDINTDFADIRTMLRSSSKSDAILGIGESEDGSVIEALQETINSPFFNHSLKGAKSIIFNVTAGESLELYAVNEAAEYLHEQTQNEETEIFFGTVIDNEMDTKVRTMLIASGFE</sequence>
<dbReference type="GO" id="GO:0003924">
    <property type="term" value="F:GTPase activity"/>
    <property type="evidence" value="ECO:0007669"/>
    <property type="project" value="UniProtKB-UniRule"/>
</dbReference>
<evidence type="ECO:0000256" key="6">
    <source>
        <dbReference type="NCBIfam" id="TIGR00065"/>
    </source>
</evidence>
<dbReference type="CDD" id="cd02201">
    <property type="entry name" value="FtsZ_type1"/>
    <property type="match status" value="1"/>
</dbReference>
<comment type="caution">
    <text evidence="5">Lacks conserved residue(s) required for the propagation of feature annotation.</text>
</comment>
<dbReference type="Gene3D" id="3.40.50.1440">
    <property type="entry name" value="Tubulin/FtsZ, GTPase domain"/>
    <property type="match status" value="1"/>
</dbReference>
<feature type="binding site" evidence="5">
    <location>
        <position position="145"/>
    </location>
    <ligand>
        <name>GTP</name>
        <dbReference type="ChEBI" id="CHEBI:37565"/>
    </ligand>
</feature>
<dbReference type="NCBIfam" id="TIGR00065">
    <property type="entry name" value="ftsZ"/>
    <property type="match status" value="1"/>
</dbReference>
<dbReference type="SUPFAM" id="SSF55307">
    <property type="entry name" value="Tubulin C-terminal domain-like"/>
    <property type="match status" value="1"/>
</dbReference>
<organism evidence="9 10">
    <name type="scientific">Selenomonas ruminantium</name>
    <dbReference type="NCBI Taxonomy" id="971"/>
    <lineage>
        <taxon>Bacteria</taxon>
        <taxon>Bacillati</taxon>
        <taxon>Bacillota</taxon>
        <taxon>Negativicutes</taxon>
        <taxon>Selenomonadales</taxon>
        <taxon>Selenomonadaceae</taxon>
        <taxon>Selenomonas</taxon>
    </lineage>
</organism>
<dbReference type="GO" id="GO:0005525">
    <property type="term" value="F:GTP binding"/>
    <property type="evidence" value="ECO:0007669"/>
    <property type="project" value="UniProtKB-UniRule"/>
</dbReference>
<dbReference type="InterPro" id="IPR018316">
    <property type="entry name" value="Tubulin/FtsZ_2-layer-sand-dom"/>
</dbReference>
<evidence type="ECO:0000313" key="9">
    <source>
        <dbReference type="EMBL" id="SFH82007.1"/>
    </source>
</evidence>
<dbReference type="PANTHER" id="PTHR30314">
    <property type="entry name" value="CELL DIVISION PROTEIN FTSZ-RELATED"/>
    <property type="match status" value="1"/>
</dbReference>
<dbReference type="GO" id="GO:0000917">
    <property type="term" value="P:division septum assembly"/>
    <property type="evidence" value="ECO:0007669"/>
    <property type="project" value="UniProtKB-KW"/>
</dbReference>
<evidence type="ECO:0000313" key="10">
    <source>
        <dbReference type="Proteomes" id="UP000183639"/>
    </source>
</evidence>
<proteinExistence type="inferred from homology"/>
<dbReference type="SUPFAM" id="SSF52490">
    <property type="entry name" value="Tubulin nucleotide-binding domain-like"/>
    <property type="match status" value="1"/>
</dbReference>
<keyword evidence="5" id="KW-0963">Cytoplasm</keyword>
<keyword evidence="5 9" id="KW-0132">Cell division</keyword>
<evidence type="ECO:0000256" key="2">
    <source>
        <dbReference type="ARBA" id="ARBA00022741"/>
    </source>
</evidence>
<dbReference type="Proteomes" id="UP000183639">
    <property type="component" value="Unassembled WGS sequence"/>
</dbReference>
<dbReference type="InterPro" id="IPR000158">
    <property type="entry name" value="Cell_div_FtsZ"/>
</dbReference>
<dbReference type="InterPro" id="IPR036525">
    <property type="entry name" value="Tubulin/FtsZ_GTPase_sf"/>
</dbReference>
<keyword evidence="3 5" id="KW-0342">GTP-binding</keyword>
<dbReference type="InterPro" id="IPR003008">
    <property type="entry name" value="Tubulin_FtsZ_GTPase"/>
</dbReference>
<evidence type="ECO:0000256" key="1">
    <source>
        <dbReference type="ARBA" id="ARBA00009690"/>
    </source>
</evidence>
<dbReference type="GO" id="GO:0005737">
    <property type="term" value="C:cytoplasm"/>
    <property type="evidence" value="ECO:0007669"/>
    <property type="project" value="UniProtKB-SubCell"/>
</dbReference>
<feature type="domain" description="Tubulin/FtsZ GTPase" evidence="7">
    <location>
        <begin position="13"/>
        <end position="207"/>
    </location>
</feature>
<dbReference type="EMBL" id="FOQK01000005">
    <property type="protein sequence ID" value="SFH82007.1"/>
    <property type="molecule type" value="Genomic_DNA"/>
</dbReference>
<evidence type="ECO:0000256" key="5">
    <source>
        <dbReference type="HAMAP-Rule" id="MF_00909"/>
    </source>
</evidence>
<feature type="binding site" evidence="5">
    <location>
        <position position="141"/>
    </location>
    <ligand>
        <name>GTP</name>
        <dbReference type="ChEBI" id="CHEBI:37565"/>
    </ligand>
</feature>
<accession>A0A1I3D5P6</accession>
<dbReference type="Gene3D" id="3.30.1330.20">
    <property type="entry name" value="Tubulin/FtsZ, C-terminal domain"/>
    <property type="match status" value="1"/>
</dbReference>
<dbReference type="SMART" id="SM00865">
    <property type="entry name" value="Tubulin_C"/>
    <property type="match status" value="1"/>
</dbReference>
<dbReference type="GO" id="GO:0051258">
    <property type="term" value="P:protein polymerization"/>
    <property type="evidence" value="ECO:0007669"/>
    <property type="project" value="UniProtKB-UniRule"/>
</dbReference>
<protein>
    <recommendedName>
        <fullName evidence="5 6">Cell division protein FtsZ</fullName>
    </recommendedName>
</protein>
<name>A0A1I3D5P6_SELRU</name>
<dbReference type="AlphaFoldDB" id="A0A1I3D5P6"/>
<dbReference type="PANTHER" id="PTHR30314:SF3">
    <property type="entry name" value="MITOCHONDRIAL DIVISION PROTEIN FSZA"/>
    <property type="match status" value="1"/>
</dbReference>
<dbReference type="InterPro" id="IPR037103">
    <property type="entry name" value="Tubulin/FtsZ-like_C"/>
</dbReference>
<dbReference type="Pfam" id="PF12327">
    <property type="entry name" value="FtsZ_C"/>
    <property type="match status" value="1"/>
</dbReference>
<comment type="similarity">
    <text evidence="1 5">Belongs to the FtsZ family.</text>
</comment>
<dbReference type="OrthoDB" id="9813375at2"/>
<gene>
    <name evidence="5" type="primary">ftsZ</name>
    <name evidence="9" type="ORF">SAMN04487861_105103</name>
</gene>
<keyword evidence="5" id="KW-0131">Cell cycle</keyword>
<dbReference type="InterPro" id="IPR008280">
    <property type="entry name" value="Tub_FtsZ_C"/>
</dbReference>
<dbReference type="Pfam" id="PF00091">
    <property type="entry name" value="Tubulin"/>
    <property type="match status" value="1"/>
</dbReference>
<reference evidence="9 10" key="1">
    <citation type="submission" date="2016-10" db="EMBL/GenBank/DDBJ databases">
        <authorList>
            <person name="de Groot N.N."/>
        </authorList>
    </citation>
    <scope>NUCLEOTIDE SEQUENCE [LARGE SCALE GENOMIC DNA]</scope>
    <source>
        <strain evidence="9 10">Z108</strain>
    </source>
</reference>
<feature type="domain" description="Tubulin/FtsZ 2-layer sandwich" evidence="8">
    <location>
        <begin position="209"/>
        <end position="320"/>
    </location>
</feature>
<evidence type="ECO:0000259" key="7">
    <source>
        <dbReference type="SMART" id="SM00864"/>
    </source>
</evidence>
<dbReference type="GO" id="GO:0032153">
    <property type="term" value="C:cell division site"/>
    <property type="evidence" value="ECO:0007669"/>
    <property type="project" value="UniProtKB-UniRule"/>
</dbReference>